<keyword evidence="1" id="KW-1133">Transmembrane helix</keyword>
<keyword evidence="1" id="KW-0812">Transmembrane</keyword>
<dbReference type="STRING" id="205920.ECH_0112"/>
<proteinExistence type="predicted"/>
<reference evidence="2 3" key="1">
    <citation type="journal article" date="2006" name="PLoS Genet.">
        <title>Comparative genomics of emerging human ehrlichiosis agents.</title>
        <authorList>
            <person name="Dunning Hotopp J.C."/>
            <person name="Lin M."/>
            <person name="Madupu R."/>
            <person name="Crabtree J."/>
            <person name="Angiuoli S.V."/>
            <person name="Eisen J.A."/>
            <person name="Seshadri R."/>
            <person name="Ren Q."/>
            <person name="Wu M."/>
            <person name="Utterback T.R."/>
            <person name="Smith S."/>
            <person name="Lewis M."/>
            <person name="Khouri H."/>
            <person name="Zhang C."/>
            <person name="Niu H."/>
            <person name="Lin Q."/>
            <person name="Ohashi N."/>
            <person name="Zhi N."/>
            <person name="Nelson W."/>
            <person name="Brinkac L.M."/>
            <person name="Dodson R.J."/>
            <person name="Rosovitz M.J."/>
            <person name="Sundaram J."/>
            <person name="Daugherty S.C."/>
            <person name="Davidsen T."/>
            <person name="Durkin A.S."/>
            <person name="Gwinn M."/>
            <person name="Haft D.H."/>
            <person name="Selengut J.D."/>
            <person name="Sullivan S.A."/>
            <person name="Zafar N."/>
            <person name="Zhou L."/>
            <person name="Benahmed F."/>
            <person name="Forberger H."/>
            <person name="Halpin R."/>
            <person name="Mulligan S."/>
            <person name="Robinson J."/>
            <person name="White O."/>
            <person name="Rikihisa Y."/>
            <person name="Tettelin H."/>
        </authorList>
    </citation>
    <scope>NUCLEOTIDE SEQUENCE [LARGE SCALE GENOMIC DNA]</scope>
    <source>
        <strain evidence="3">ATCC CRL-10679 / Arkansas</strain>
    </source>
</reference>
<evidence type="ECO:0000313" key="3">
    <source>
        <dbReference type="Proteomes" id="UP000008320"/>
    </source>
</evidence>
<dbReference type="AlphaFoldDB" id="Q2GHZ3"/>
<evidence type="ECO:0000313" key="2">
    <source>
        <dbReference type="EMBL" id="ABD45188.1"/>
    </source>
</evidence>
<dbReference type="KEGG" id="ech:ECH_0112"/>
<keyword evidence="1" id="KW-0472">Membrane</keyword>
<name>Q2GHZ3_EHRCR</name>
<accession>Q2GHZ3</accession>
<sequence length="49" mass="5489">MYLPDDFDNFLFSPLFINLIIATTAAAAATTGIIIESTFYLLIHILRNI</sequence>
<keyword evidence="3" id="KW-1185">Reference proteome</keyword>
<dbReference type="Proteomes" id="UP000008320">
    <property type="component" value="Chromosome"/>
</dbReference>
<feature type="transmembrane region" description="Helical" evidence="1">
    <location>
        <begin position="15"/>
        <end position="43"/>
    </location>
</feature>
<gene>
    <name evidence="2" type="ordered locus">ECH_0112</name>
</gene>
<dbReference type="EMBL" id="CP000236">
    <property type="protein sequence ID" value="ABD45188.1"/>
    <property type="molecule type" value="Genomic_DNA"/>
</dbReference>
<dbReference type="HOGENOM" id="CLU_3135127_0_0_5"/>
<organism evidence="2 3">
    <name type="scientific">Ehrlichia chaffeensis (strain ATCC CRL-10679 / Arkansas)</name>
    <dbReference type="NCBI Taxonomy" id="205920"/>
    <lineage>
        <taxon>Bacteria</taxon>
        <taxon>Pseudomonadati</taxon>
        <taxon>Pseudomonadota</taxon>
        <taxon>Alphaproteobacteria</taxon>
        <taxon>Rickettsiales</taxon>
        <taxon>Anaplasmataceae</taxon>
        <taxon>Ehrlichia</taxon>
    </lineage>
</organism>
<evidence type="ECO:0000256" key="1">
    <source>
        <dbReference type="SAM" id="Phobius"/>
    </source>
</evidence>
<protein>
    <submittedName>
        <fullName evidence="2">Uncharacterized protein</fullName>
    </submittedName>
</protein>